<evidence type="ECO:0000256" key="1">
    <source>
        <dbReference type="SAM" id="SignalP"/>
    </source>
</evidence>
<dbReference type="AlphaFoldDB" id="C5T670"/>
<proteinExistence type="predicted"/>
<comment type="caution">
    <text evidence="2">The sequence shown here is derived from an EMBL/GenBank/DDBJ whole genome shotgun (WGS) entry which is preliminary data.</text>
</comment>
<name>C5T670_ACIDE</name>
<dbReference type="PATRIC" id="fig|573060.9.peg.2686"/>
<dbReference type="Proteomes" id="UP000003856">
    <property type="component" value="Unassembled WGS sequence"/>
</dbReference>
<feature type="chain" id="PRO_5002957052" description="Lipoprotein" evidence="1">
    <location>
        <begin position="28"/>
        <end position="245"/>
    </location>
</feature>
<organism evidence="2 3">
    <name type="scientific">Acidovorax delafieldii 2AN</name>
    <dbReference type="NCBI Taxonomy" id="573060"/>
    <lineage>
        <taxon>Bacteria</taxon>
        <taxon>Pseudomonadati</taxon>
        <taxon>Pseudomonadota</taxon>
        <taxon>Betaproteobacteria</taxon>
        <taxon>Burkholderiales</taxon>
        <taxon>Comamonadaceae</taxon>
        <taxon>Acidovorax</taxon>
    </lineage>
</organism>
<evidence type="ECO:0008006" key="4">
    <source>
        <dbReference type="Google" id="ProtNLM"/>
    </source>
</evidence>
<accession>C5T670</accession>
<evidence type="ECO:0000313" key="2">
    <source>
        <dbReference type="EMBL" id="EER60019.1"/>
    </source>
</evidence>
<keyword evidence="1" id="KW-0732">Signal</keyword>
<keyword evidence="3" id="KW-1185">Reference proteome</keyword>
<dbReference type="PROSITE" id="PS51257">
    <property type="entry name" value="PROKAR_LIPOPROTEIN"/>
    <property type="match status" value="1"/>
</dbReference>
<protein>
    <recommendedName>
        <fullName evidence="4">Lipoprotein</fullName>
    </recommendedName>
</protein>
<gene>
    <name evidence="2" type="ORF">AcdelDRAFT_2400</name>
</gene>
<evidence type="ECO:0000313" key="3">
    <source>
        <dbReference type="Proteomes" id="UP000003856"/>
    </source>
</evidence>
<reference evidence="2 3" key="1">
    <citation type="submission" date="2009-05" db="EMBL/GenBank/DDBJ databases">
        <title>The draft genome of Acidovorax delafieldii 2AN.</title>
        <authorList>
            <consortium name="US DOE Joint Genome Institute (JGI-PGF)"/>
            <person name="Lucas S."/>
            <person name="Copeland A."/>
            <person name="Lapidus A."/>
            <person name="Glavina del Rio T."/>
            <person name="Tice H."/>
            <person name="Bruce D."/>
            <person name="Goodwin L."/>
            <person name="Pitluck S."/>
            <person name="Larimer F."/>
            <person name="Land M.L."/>
            <person name="Hauser L."/>
            <person name="Shelobolina E.S."/>
            <person name="Picardal F."/>
            <person name="Roden E."/>
            <person name="Emerson D."/>
        </authorList>
    </citation>
    <scope>NUCLEOTIDE SEQUENCE [LARGE SCALE GENOMIC DNA]</scope>
    <source>
        <strain evidence="2 3">2AN</strain>
    </source>
</reference>
<dbReference type="EMBL" id="ACQT01000080">
    <property type="protein sequence ID" value="EER60019.1"/>
    <property type="molecule type" value="Genomic_DNA"/>
</dbReference>
<sequence length="245" mass="26702">MWMALKSLSGRRVSGMVLATCAFAALAACAPLQPGTTEYPVGRGRLVLPQGEWVALDRSEEALPLLPEPGATVPLQTRAVGLRGANKDWLAILLVQTNSTNHPRPTTLWTGSCPAQQGLMVEDATAHSAVRVDCLRFKRFAQSGGWLDKNHPLLAQWLARQGAAPAQPYSHLNYRYATEGGAYIEINAVVDQRLLRPQTRSNEDFLRAGRPGQEWAHQLAEAARLSTSMMDGYLAVPPFPIALPN</sequence>
<feature type="signal peptide" evidence="1">
    <location>
        <begin position="1"/>
        <end position="27"/>
    </location>
</feature>